<proteinExistence type="predicted"/>
<evidence type="ECO:0000313" key="1">
    <source>
        <dbReference type="EMBL" id="EMI57928.1"/>
    </source>
</evidence>
<name>M5UPJ5_9BACT</name>
<protein>
    <submittedName>
        <fullName evidence="1">Uncharacterized protein</fullName>
    </submittedName>
</protein>
<comment type="caution">
    <text evidence="1">The sequence shown here is derived from an EMBL/GenBank/DDBJ whole genome shotgun (WGS) entry which is preliminary data.</text>
</comment>
<dbReference type="EMBL" id="ANOH01000051">
    <property type="protein sequence ID" value="EMI57928.1"/>
    <property type="molecule type" value="Genomic_DNA"/>
</dbReference>
<dbReference type="Proteomes" id="UP000011885">
    <property type="component" value="Unassembled WGS sequence"/>
</dbReference>
<reference evidence="1 2" key="1">
    <citation type="journal article" date="2013" name="Mar. Genomics">
        <title>Expression of sulfatases in Rhodopirellula baltica and the diversity of sulfatases in the genus Rhodopirellula.</title>
        <authorList>
            <person name="Wegner C.E."/>
            <person name="Richter-Heitmann T."/>
            <person name="Klindworth A."/>
            <person name="Klockow C."/>
            <person name="Richter M."/>
            <person name="Achstetter T."/>
            <person name="Glockner F.O."/>
            <person name="Harder J."/>
        </authorList>
    </citation>
    <scope>NUCLEOTIDE SEQUENCE [LARGE SCALE GENOMIC DNA]</scope>
    <source>
        <strain evidence="1 2">SM41</strain>
    </source>
</reference>
<gene>
    <name evidence="1" type="ORF">RSSM_00630</name>
</gene>
<dbReference type="PATRIC" id="fig|1263870.3.peg.690"/>
<dbReference type="RefSeq" id="WP_008674261.1">
    <property type="nucleotide sequence ID" value="NZ_ANOH01000051.1"/>
</dbReference>
<dbReference type="AlphaFoldDB" id="M5UPJ5"/>
<sequence>MPTTVKRPRKPADISRVEGSDENVLDRLRRMTRIARQYGFEVRGAPLEGAGCTWCEIRGRRVLFLDLSQPAAEQALAIREILDETASVRPHSQAA</sequence>
<accession>M5UPJ5</accession>
<keyword evidence="2" id="KW-1185">Reference proteome</keyword>
<evidence type="ECO:0000313" key="2">
    <source>
        <dbReference type="Proteomes" id="UP000011885"/>
    </source>
</evidence>
<organism evidence="1 2">
    <name type="scientific">Rhodopirellula sallentina SM41</name>
    <dbReference type="NCBI Taxonomy" id="1263870"/>
    <lineage>
        <taxon>Bacteria</taxon>
        <taxon>Pseudomonadati</taxon>
        <taxon>Planctomycetota</taxon>
        <taxon>Planctomycetia</taxon>
        <taxon>Pirellulales</taxon>
        <taxon>Pirellulaceae</taxon>
        <taxon>Rhodopirellula</taxon>
    </lineage>
</organism>